<feature type="domain" description="Myb-like" evidence="8">
    <location>
        <begin position="53"/>
        <end position="103"/>
    </location>
</feature>
<evidence type="ECO:0000256" key="2">
    <source>
        <dbReference type="ARBA" id="ARBA00022737"/>
    </source>
</evidence>
<dbReference type="EMBL" id="CM004403">
    <property type="protein sequence ID" value="OAY24660.1"/>
    <property type="molecule type" value="Genomic_DNA"/>
</dbReference>
<evidence type="ECO:0000256" key="5">
    <source>
        <dbReference type="ARBA" id="ARBA00023163"/>
    </source>
</evidence>
<reference evidence="11" key="1">
    <citation type="journal article" date="2016" name="Nat. Biotechnol.">
        <title>Sequencing wild and cultivated cassava and related species reveals extensive interspecific hybridization and genetic diversity.</title>
        <authorList>
            <person name="Bredeson J.V."/>
            <person name="Lyons J.B."/>
            <person name="Prochnik S.E."/>
            <person name="Wu G.A."/>
            <person name="Ha C.M."/>
            <person name="Edsinger-Gonzales E."/>
            <person name="Grimwood J."/>
            <person name="Schmutz J."/>
            <person name="Rabbi I.Y."/>
            <person name="Egesi C."/>
            <person name="Nauluvula P."/>
            <person name="Lebot V."/>
            <person name="Ndunguru J."/>
            <person name="Mkamilo G."/>
            <person name="Bart R.S."/>
            <person name="Setter T.L."/>
            <person name="Gleadow R.M."/>
            <person name="Kulakow P."/>
            <person name="Ferguson M.E."/>
            <person name="Rounsley S."/>
            <person name="Rokhsar D.S."/>
        </authorList>
    </citation>
    <scope>NUCLEOTIDE SEQUENCE [LARGE SCALE GENOMIC DNA]</scope>
    <source>
        <strain evidence="11">cv. AM560-2</strain>
    </source>
</reference>
<dbReference type="Gramene" id="Manes.17G033100.1.v8.1">
    <property type="protein sequence ID" value="Manes.17G033100.1.v8.1.CDS"/>
    <property type="gene ID" value="Manes.17G033100.v8.1"/>
</dbReference>
<comment type="subcellular location">
    <subcellularLocation>
        <location evidence="1">Nucleus</location>
    </subcellularLocation>
</comment>
<protein>
    <submittedName>
        <fullName evidence="10">Uncharacterized protein</fullName>
    </submittedName>
</protein>
<dbReference type="SMART" id="SM00717">
    <property type="entry name" value="SANT"/>
    <property type="match status" value="2"/>
</dbReference>
<dbReference type="InterPro" id="IPR017930">
    <property type="entry name" value="Myb_dom"/>
</dbReference>
<dbReference type="SMR" id="A0A2C9U5C5"/>
<sequence>MALKKGKWSPEEDHKLISYIRRHGIWNWNEMPRAAGLSRSGKSCRLRWMNYLRPFIKHGNFSKEEEETIFKLHETLGNRWSAIAAKLPGRTDNDIKNYWNCKLRKRLRNAASATKLDRLQTSGGQLKKKKHHLSESTVPKETPNSSSSDIFNKTDINQNVAPQNITAGLSKVSLGFNGLQAQSFSREGFHIMEDNGKTLYHPFASDDELLGFFPLMENIDFSGEAQYVTWHEEPVYSYDYQDDLFEYPTLWHDEYQAQQPCPVIEDLYTATAKDEREHEGPGHPFDDFPACYDRNQISGEIQFLWDYPVLL</sequence>
<feature type="region of interest" description="Disordered" evidence="7">
    <location>
        <begin position="118"/>
        <end position="151"/>
    </location>
</feature>
<keyword evidence="4" id="KW-0238">DNA-binding</keyword>
<evidence type="ECO:0000313" key="11">
    <source>
        <dbReference type="Proteomes" id="UP000091857"/>
    </source>
</evidence>
<evidence type="ECO:0000259" key="8">
    <source>
        <dbReference type="PROSITE" id="PS50090"/>
    </source>
</evidence>
<dbReference type="GO" id="GO:0000976">
    <property type="term" value="F:transcription cis-regulatory region binding"/>
    <property type="evidence" value="ECO:0000318"/>
    <property type="project" value="GO_Central"/>
</dbReference>
<proteinExistence type="predicted"/>
<dbReference type="PROSITE" id="PS50090">
    <property type="entry name" value="MYB_LIKE"/>
    <property type="match status" value="2"/>
</dbReference>
<dbReference type="Proteomes" id="UP000091857">
    <property type="component" value="Chromosome 17"/>
</dbReference>
<keyword evidence="6" id="KW-0539">Nucleus</keyword>
<keyword evidence="3" id="KW-0805">Transcription regulation</keyword>
<dbReference type="Pfam" id="PF00249">
    <property type="entry name" value="Myb_DNA-binding"/>
    <property type="match status" value="2"/>
</dbReference>
<feature type="domain" description="HTH myb-type" evidence="9">
    <location>
        <begin position="53"/>
        <end position="107"/>
    </location>
</feature>
<dbReference type="InterPro" id="IPR009057">
    <property type="entry name" value="Homeodomain-like_sf"/>
</dbReference>
<dbReference type="CDD" id="cd00167">
    <property type="entry name" value="SANT"/>
    <property type="match status" value="2"/>
</dbReference>
<comment type="caution">
    <text evidence="10">The sequence shown here is derived from an EMBL/GenBank/DDBJ whole genome shotgun (WGS) entry which is preliminary data.</text>
</comment>
<dbReference type="PANTHER" id="PTHR47997:SF28">
    <property type="entry name" value="TRANSCRIPTION FACTOR MYB15-LIKE"/>
    <property type="match status" value="1"/>
</dbReference>
<evidence type="ECO:0000256" key="6">
    <source>
        <dbReference type="ARBA" id="ARBA00023242"/>
    </source>
</evidence>
<dbReference type="Gene3D" id="1.10.10.60">
    <property type="entry name" value="Homeodomain-like"/>
    <property type="match status" value="2"/>
</dbReference>
<dbReference type="OrthoDB" id="2143914at2759"/>
<keyword evidence="11" id="KW-1185">Reference proteome</keyword>
<dbReference type="InterPro" id="IPR051953">
    <property type="entry name" value="Plant_SW-associated_TFs"/>
</dbReference>
<dbReference type="GO" id="GO:0005634">
    <property type="term" value="C:nucleus"/>
    <property type="evidence" value="ECO:0000318"/>
    <property type="project" value="GO_Central"/>
</dbReference>
<keyword evidence="5" id="KW-0804">Transcription</keyword>
<evidence type="ECO:0000313" key="10">
    <source>
        <dbReference type="EMBL" id="OAY24660.1"/>
    </source>
</evidence>
<gene>
    <name evidence="10" type="ORF">MANES_17G033100v8</name>
</gene>
<evidence type="ECO:0000256" key="4">
    <source>
        <dbReference type="ARBA" id="ARBA00023125"/>
    </source>
</evidence>
<feature type="domain" description="HTH myb-type" evidence="9">
    <location>
        <begin position="1"/>
        <end position="52"/>
    </location>
</feature>
<organism evidence="10 11">
    <name type="scientific">Manihot esculenta</name>
    <name type="common">Cassava</name>
    <name type="synonym">Jatropha manihot</name>
    <dbReference type="NCBI Taxonomy" id="3983"/>
    <lineage>
        <taxon>Eukaryota</taxon>
        <taxon>Viridiplantae</taxon>
        <taxon>Streptophyta</taxon>
        <taxon>Embryophyta</taxon>
        <taxon>Tracheophyta</taxon>
        <taxon>Spermatophyta</taxon>
        <taxon>Magnoliopsida</taxon>
        <taxon>eudicotyledons</taxon>
        <taxon>Gunneridae</taxon>
        <taxon>Pentapetalae</taxon>
        <taxon>rosids</taxon>
        <taxon>fabids</taxon>
        <taxon>Malpighiales</taxon>
        <taxon>Euphorbiaceae</taxon>
        <taxon>Crotonoideae</taxon>
        <taxon>Manihoteae</taxon>
        <taxon>Manihot</taxon>
    </lineage>
</organism>
<dbReference type="AlphaFoldDB" id="A0A2C9U5C5"/>
<accession>A0A2C9U5C5</accession>
<evidence type="ECO:0000256" key="1">
    <source>
        <dbReference type="ARBA" id="ARBA00004123"/>
    </source>
</evidence>
<dbReference type="PROSITE" id="PS51294">
    <property type="entry name" value="HTH_MYB"/>
    <property type="match status" value="2"/>
</dbReference>
<evidence type="ECO:0000259" key="9">
    <source>
        <dbReference type="PROSITE" id="PS51294"/>
    </source>
</evidence>
<feature type="domain" description="Myb-like" evidence="8">
    <location>
        <begin position="1"/>
        <end position="52"/>
    </location>
</feature>
<evidence type="ECO:0000256" key="7">
    <source>
        <dbReference type="SAM" id="MobiDB-lite"/>
    </source>
</evidence>
<dbReference type="FunFam" id="1.10.10.60:FF:000001">
    <property type="entry name" value="MYB-related transcription factor"/>
    <property type="match status" value="1"/>
</dbReference>
<keyword evidence="2" id="KW-0677">Repeat</keyword>
<dbReference type="GO" id="GO:0006355">
    <property type="term" value="P:regulation of DNA-templated transcription"/>
    <property type="evidence" value="ECO:0000318"/>
    <property type="project" value="GO_Central"/>
</dbReference>
<dbReference type="PANTHER" id="PTHR47997">
    <property type="entry name" value="MYB DOMAIN PROTEIN 55"/>
    <property type="match status" value="1"/>
</dbReference>
<feature type="compositionally biased region" description="Polar residues" evidence="7">
    <location>
        <begin position="135"/>
        <end position="151"/>
    </location>
</feature>
<dbReference type="SUPFAM" id="SSF46689">
    <property type="entry name" value="Homeodomain-like"/>
    <property type="match status" value="1"/>
</dbReference>
<evidence type="ECO:0000256" key="3">
    <source>
        <dbReference type="ARBA" id="ARBA00023015"/>
    </source>
</evidence>
<name>A0A2C9U5C5_MANES</name>
<dbReference type="InterPro" id="IPR001005">
    <property type="entry name" value="SANT/Myb"/>
</dbReference>